<organism evidence="1">
    <name type="scientific">Sesamum calycinum</name>
    <dbReference type="NCBI Taxonomy" id="2727403"/>
    <lineage>
        <taxon>Eukaryota</taxon>
        <taxon>Viridiplantae</taxon>
        <taxon>Streptophyta</taxon>
        <taxon>Embryophyta</taxon>
        <taxon>Tracheophyta</taxon>
        <taxon>Spermatophyta</taxon>
        <taxon>Magnoliopsida</taxon>
        <taxon>eudicotyledons</taxon>
        <taxon>Gunneridae</taxon>
        <taxon>Pentapetalae</taxon>
        <taxon>asterids</taxon>
        <taxon>lamiids</taxon>
        <taxon>Lamiales</taxon>
        <taxon>Pedaliaceae</taxon>
        <taxon>Sesamum</taxon>
    </lineage>
</organism>
<name>A0AAW2QMJ3_9LAMI</name>
<reference evidence="1" key="2">
    <citation type="journal article" date="2024" name="Plant">
        <title>Genomic evolution and insights into agronomic trait innovations of Sesamum species.</title>
        <authorList>
            <person name="Miao H."/>
            <person name="Wang L."/>
            <person name="Qu L."/>
            <person name="Liu H."/>
            <person name="Sun Y."/>
            <person name="Le M."/>
            <person name="Wang Q."/>
            <person name="Wei S."/>
            <person name="Zheng Y."/>
            <person name="Lin W."/>
            <person name="Duan Y."/>
            <person name="Cao H."/>
            <person name="Xiong S."/>
            <person name="Wang X."/>
            <person name="Wei L."/>
            <person name="Li C."/>
            <person name="Ma Q."/>
            <person name="Ju M."/>
            <person name="Zhao R."/>
            <person name="Li G."/>
            <person name="Mu C."/>
            <person name="Tian Q."/>
            <person name="Mei H."/>
            <person name="Zhang T."/>
            <person name="Gao T."/>
            <person name="Zhang H."/>
        </authorList>
    </citation>
    <scope>NUCLEOTIDE SEQUENCE</scope>
    <source>
        <strain evidence="1">KEN8</strain>
    </source>
</reference>
<reference evidence="1" key="1">
    <citation type="submission" date="2020-06" db="EMBL/GenBank/DDBJ databases">
        <authorList>
            <person name="Li T."/>
            <person name="Hu X."/>
            <person name="Zhang T."/>
            <person name="Song X."/>
            <person name="Zhang H."/>
            <person name="Dai N."/>
            <person name="Sheng W."/>
            <person name="Hou X."/>
            <person name="Wei L."/>
        </authorList>
    </citation>
    <scope>NUCLEOTIDE SEQUENCE</scope>
    <source>
        <strain evidence="1">KEN8</strain>
        <tissue evidence="1">Leaf</tissue>
    </source>
</reference>
<proteinExistence type="predicted"/>
<protein>
    <submittedName>
        <fullName evidence="1">Uncharacterized protein</fullName>
    </submittedName>
</protein>
<sequence length="92" mass="9582">MVVRLMRVAAMVDEEVAVVKVVGNENRGQKGRGKVEAMVLGVLKGQPLVTKVAAVAKYGVLPGAMIAALVYSPPDYALSKKPSDSGASSLSR</sequence>
<dbReference type="AlphaFoldDB" id="A0AAW2QMJ3"/>
<accession>A0AAW2QMJ3</accession>
<evidence type="ECO:0000313" key="1">
    <source>
        <dbReference type="EMBL" id="KAL0368756.1"/>
    </source>
</evidence>
<gene>
    <name evidence="1" type="ORF">Scaly_1094500</name>
</gene>
<comment type="caution">
    <text evidence="1">The sequence shown here is derived from an EMBL/GenBank/DDBJ whole genome shotgun (WGS) entry which is preliminary data.</text>
</comment>
<dbReference type="EMBL" id="JACGWM010000006">
    <property type="protein sequence ID" value="KAL0368756.1"/>
    <property type="molecule type" value="Genomic_DNA"/>
</dbReference>